<evidence type="ECO:0000313" key="3">
    <source>
        <dbReference type="Proteomes" id="UP000190648"/>
    </source>
</evidence>
<dbReference type="Proteomes" id="UP000190648">
    <property type="component" value="Unassembled WGS sequence"/>
</dbReference>
<reference evidence="2 3" key="1">
    <citation type="submission" date="2016-02" db="EMBL/GenBank/DDBJ databases">
        <title>Band-tailed pigeon sequencing and assembly.</title>
        <authorList>
            <person name="Soares A.E."/>
            <person name="Novak B.J."/>
            <person name="Rice E.S."/>
            <person name="O'Connell B."/>
            <person name="Chang D."/>
            <person name="Weber S."/>
            <person name="Shapiro B."/>
        </authorList>
    </citation>
    <scope>NUCLEOTIDE SEQUENCE [LARGE SCALE GENOMIC DNA]</scope>
    <source>
        <strain evidence="2">BTP2013</strain>
        <tissue evidence="2">Blood</tissue>
    </source>
</reference>
<evidence type="ECO:0000313" key="2">
    <source>
        <dbReference type="EMBL" id="OPJ71525.1"/>
    </source>
</evidence>
<organism evidence="2 3">
    <name type="scientific">Patagioenas fasciata monilis</name>
    <dbReference type="NCBI Taxonomy" id="372326"/>
    <lineage>
        <taxon>Eukaryota</taxon>
        <taxon>Metazoa</taxon>
        <taxon>Chordata</taxon>
        <taxon>Craniata</taxon>
        <taxon>Vertebrata</taxon>
        <taxon>Euteleostomi</taxon>
        <taxon>Archelosauria</taxon>
        <taxon>Archosauria</taxon>
        <taxon>Dinosauria</taxon>
        <taxon>Saurischia</taxon>
        <taxon>Theropoda</taxon>
        <taxon>Coelurosauria</taxon>
        <taxon>Aves</taxon>
        <taxon>Neognathae</taxon>
        <taxon>Neoaves</taxon>
        <taxon>Columbimorphae</taxon>
        <taxon>Columbiformes</taxon>
        <taxon>Columbidae</taxon>
        <taxon>Patagioenas</taxon>
    </lineage>
</organism>
<sequence length="72" mass="8252">MGQQVVDHHCMQQYSYEGLHPGRVAQESRREEHITQPQIAPSRNHVEIPKRSPQSTQVLFPDGDIGAHPEER</sequence>
<evidence type="ECO:0000256" key="1">
    <source>
        <dbReference type="SAM" id="MobiDB-lite"/>
    </source>
</evidence>
<proteinExistence type="predicted"/>
<dbReference type="AlphaFoldDB" id="A0A1V4JHL6"/>
<name>A0A1V4JHL6_PATFA</name>
<dbReference type="EMBL" id="LSYS01007429">
    <property type="protein sequence ID" value="OPJ71525.1"/>
    <property type="molecule type" value="Genomic_DNA"/>
</dbReference>
<protein>
    <submittedName>
        <fullName evidence="2">Uncharacterized protein</fullName>
    </submittedName>
</protein>
<feature type="region of interest" description="Disordered" evidence="1">
    <location>
        <begin position="23"/>
        <end position="72"/>
    </location>
</feature>
<keyword evidence="3" id="KW-1185">Reference proteome</keyword>
<comment type="caution">
    <text evidence="2">The sequence shown here is derived from an EMBL/GenBank/DDBJ whole genome shotgun (WGS) entry which is preliminary data.</text>
</comment>
<gene>
    <name evidence="2" type="ORF">AV530_009729</name>
</gene>
<accession>A0A1V4JHL6</accession>